<reference evidence="1" key="1">
    <citation type="submission" date="2018-05" db="EMBL/GenBank/DDBJ databases">
        <authorList>
            <person name="Lanie J.A."/>
            <person name="Ng W.-L."/>
            <person name="Kazmierczak K.M."/>
            <person name="Andrzejewski T.M."/>
            <person name="Davidsen T.M."/>
            <person name="Wayne K.J."/>
            <person name="Tettelin H."/>
            <person name="Glass J.I."/>
            <person name="Rusch D."/>
            <person name="Podicherti R."/>
            <person name="Tsui H.-C.T."/>
            <person name="Winkler M.E."/>
        </authorList>
    </citation>
    <scope>NUCLEOTIDE SEQUENCE</scope>
</reference>
<gene>
    <name evidence="1" type="ORF">METZ01_LOCUS63730</name>
</gene>
<dbReference type="Gene3D" id="3.20.20.140">
    <property type="entry name" value="Metal-dependent hydrolases"/>
    <property type="match status" value="1"/>
</dbReference>
<evidence type="ECO:0000313" key="1">
    <source>
        <dbReference type="EMBL" id="SVA10876.1"/>
    </source>
</evidence>
<feature type="non-terminal residue" evidence="1">
    <location>
        <position position="1"/>
    </location>
</feature>
<accession>A0A381T3S8</accession>
<sequence>GEVTNKIIPQSIIDERKNTQKEAASKRIGSSKEILFGDLHVHSTYSTDANLWSLPIQYGRNEGAHPVSDACDYARFCSSVDFWSINDHAEATTPRKWKSTKDSIRACNAVSTDTSNQDMVTFLGWEWTQAATNRNEHYGHKNIVLLEENDDKVPLRPIASTGTGADFIRGRVPLFNISGESTKLVSKKKDIQRIANFSAFNDEYKTMPNCEGDESLWDENCYEDASSPSELFSKLEALNTEHIVIPHGNAWGIYTPPGQSWDNQLSKVNPSENRELLIEVMSGHGNSEEYRNFRAIVIDEEGNISCPETSSSYEPTCRRAAKIAEKRCLLEGKEALFCKKKSNEVMQLFAESSVNQRQQIVTDTEMEEWLNAGQCTNCFLPAYNYRPKSSVQYSLAKTDFKNQNNPKNYRWGFIASSDVHSARPGTGYKEIFRLKNTDGNGPSRPEVATALPGLSRNLDLQRFSSFLTTGGLAAVHSEGRSKKQIWEALNNKETYGTSGDRILLWFHLLNAVQGKLPMGKEGTLEENPVFEVSAVGAFKQKPGCPEFSINSLSPEKLEKLCGGECYNPSDERKIISRIEIIRILPQISKDENIGNLIQDPWKVLSCPKNEDGCTVKFEDKEFKDLNREVIYYVRAIQESSLAINAANLRCEFDEQGNCIEVNPCFGDYRTSHEDECLAPNEERAWSSPIFVNKLKGNNL</sequence>
<protein>
    <recommendedName>
        <fullName evidence="2">DUF3604 domain-containing protein</fullName>
    </recommendedName>
</protein>
<organism evidence="1">
    <name type="scientific">marine metagenome</name>
    <dbReference type="NCBI Taxonomy" id="408172"/>
    <lineage>
        <taxon>unclassified sequences</taxon>
        <taxon>metagenomes</taxon>
        <taxon>ecological metagenomes</taxon>
    </lineage>
</organism>
<name>A0A381T3S8_9ZZZZ</name>
<dbReference type="EMBL" id="UINC01003985">
    <property type="protein sequence ID" value="SVA10876.1"/>
    <property type="molecule type" value="Genomic_DNA"/>
</dbReference>
<dbReference type="Pfam" id="PF12228">
    <property type="entry name" value="DUF3604"/>
    <property type="match status" value="1"/>
</dbReference>
<dbReference type="AlphaFoldDB" id="A0A381T3S8"/>
<proteinExistence type="predicted"/>
<dbReference type="InterPro" id="IPR022028">
    <property type="entry name" value="DUF3604"/>
</dbReference>
<evidence type="ECO:0008006" key="2">
    <source>
        <dbReference type="Google" id="ProtNLM"/>
    </source>
</evidence>